<feature type="transmembrane region" description="Helical" evidence="2">
    <location>
        <begin position="120"/>
        <end position="141"/>
    </location>
</feature>
<reference evidence="3 4" key="1">
    <citation type="journal article" date="2007" name="Proc. Natl. Acad. Sci. U.S.A.">
        <title>Genome and proteome of long-chain alkane degrading Geobacillus thermodenitrificans NG80-2 isolated from a deep-subsurface oil reservoir.</title>
        <authorList>
            <person name="Feng L."/>
            <person name="Wang W."/>
            <person name="Cheng J."/>
            <person name="Ren Y."/>
            <person name="Zhao G."/>
            <person name="Gao C."/>
            <person name="Tang Y."/>
            <person name="Liu X."/>
            <person name="Han W."/>
            <person name="Peng X."/>
            <person name="Liu R."/>
            <person name="Wang L."/>
        </authorList>
    </citation>
    <scope>NUCLEOTIDE SEQUENCE [LARGE SCALE GENOMIC DNA]</scope>
    <source>
        <strain evidence="3 4">NG80-2</strain>
    </source>
</reference>
<accession>A4ISI9</accession>
<dbReference type="KEGG" id="gtn:GTNG_2948"/>
<evidence type="ECO:0000313" key="4">
    <source>
        <dbReference type="Proteomes" id="UP000001578"/>
    </source>
</evidence>
<feature type="transmembrane region" description="Helical" evidence="2">
    <location>
        <begin position="88"/>
        <end position="108"/>
    </location>
</feature>
<protein>
    <submittedName>
        <fullName evidence="3">Uncharacterized protein</fullName>
    </submittedName>
</protein>
<evidence type="ECO:0000256" key="2">
    <source>
        <dbReference type="SAM" id="Phobius"/>
    </source>
</evidence>
<dbReference type="eggNOG" id="ENOG50304TP">
    <property type="taxonomic scope" value="Bacteria"/>
</dbReference>
<keyword evidence="2" id="KW-0812">Transmembrane</keyword>
<proteinExistence type="predicted"/>
<gene>
    <name evidence="3" type="ordered locus">GTNG_2948</name>
</gene>
<keyword evidence="2" id="KW-1133">Transmembrane helix</keyword>
<organism evidence="3 4">
    <name type="scientific">Geobacillus thermodenitrificans (strain NG80-2)</name>
    <dbReference type="NCBI Taxonomy" id="420246"/>
    <lineage>
        <taxon>Bacteria</taxon>
        <taxon>Bacillati</taxon>
        <taxon>Bacillota</taxon>
        <taxon>Bacilli</taxon>
        <taxon>Bacillales</taxon>
        <taxon>Anoxybacillaceae</taxon>
        <taxon>Geobacillus</taxon>
    </lineage>
</organism>
<keyword evidence="2" id="KW-0472">Membrane</keyword>
<dbReference type="EMBL" id="CP000557">
    <property type="protein sequence ID" value="ABO68293.1"/>
    <property type="molecule type" value="Genomic_DNA"/>
</dbReference>
<dbReference type="HOGENOM" id="CLU_1765426_0_0_9"/>
<sequence length="147" mass="16496">MKKCSFDGCLCSVVHLRFPPSFSILNREDSIPPPEQKRRSVSCLFSMHGGNENETPNHTESEWKNTPFPKRQHRSIAPSLRWKGGNRVCSVVFVLTAAFAPFLAWIAIGNIIGEQGDGTFSLAVVITWQNCLIIVMLAAVLERLNRR</sequence>
<dbReference type="AlphaFoldDB" id="A4ISI9"/>
<dbReference type="Proteomes" id="UP000001578">
    <property type="component" value="Chromosome"/>
</dbReference>
<evidence type="ECO:0000256" key="1">
    <source>
        <dbReference type="SAM" id="MobiDB-lite"/>
    </source>
</evidence>
<feature type="region of interest" description="Disordered" evidence="1">
    <location>
        <begin position="50"/>
        <end position="70"/>
    </location>
</feature>
<evidence type="ECO:0000313" key="3">
    <source>
        <dbReference type="EMBL" id="ABO68293.1"/>
    </source>
</evidence>
<name>A4ISI9_GEOTN</name>